<dbReference type="PANTHER" id="PTHR30570:SF1">
    <property type="entry name" value="PHOSPHATE-BINDING PROTEIN PSTS"/>
    <property type="match status" value="1"/>
</dbReference>
<evidence type="ECO:0000256" key="4">
    <source>
        <dbReference type="RuleBase" id="RU367119"/>
    </source>
</evidence>
<comment type="similarity">
    <text evidence="1 4">Belongs to the PstS family.</text>
</comment>
<dbReference type="InterPro" id="IPR050811">
    <property type="entry name" value="Phosphate_ABC_transporter"/>
</dbReference>
<dbReference type="GO" id="GO:0042597">
    <property type="term" value="C:periplasmic space"/>
    <property type="evidence" value="ECO:0007669"/>
    <property type="project" value="UniProtKB-SubCell"/>
</dbReference>
<keyword evidence="4" id="KW-0964">Secreted</keyword>
<dbReference type="InterPro" id="IPR011862">
    <property type="entry name" value="Phos-bd"/>
</dbReference>
<dbReference type="PANTHER" id="PTHR30570">
    <property type="entry name" value="PERIPLASMIC PHOSPHATE BINDING COMPONENT OF PHOSPHATE ABC TRANSPORTER"/>
    <property type="match status" value="1"/>
</dbReference>
<evidence type="ECO:0000256" key="3">
    <source>
        <dbReference type="ARBA" id="ARBA00022729"/>
    </source>
</evidence>
<dbReference type="RefSeq" id="WP_017024972.1">
    <property type="nucleotide sequence ID" value="NZ_AJYK02000099.1"/>
</dbReference>
<organism evidence="6 7">
    <name type="scientific">Vibrio rumoiensis 1S-45</name>
    <dbReference type="NCBI Taxonomy" id="1188252"/>
    <lineage>
        <taxon>Bacteria</taxon>
        <taxon>Pseudomonadati</taxon>
        <taxon>Pseudomonadota</taxon>
        <taxon>Gammaproteobacteria</taxon>
        <taxon>Vibrionales</taxon>
        <taxon>Vibrionaceae</taxon>
        <taxon>Vibrio</taxon>
    </lineage>
</organism>
<feature type="chain" id="PRO_5027150742" description="Phosphate-binding protein" evidence="4">
    <location>
        <begin position="22"/>
        <end position="272"/>
    </location>
</feature>
<feature type="domain" description="PBP" evidence="5">
    <location>
        <begin position="21"/>
        <end position="257"/>
    </location>
</feature>
<dbReference type="GO" id="GO:0042301">
    <property type="term" value="F:phosphate ion binding"/>
    <property type="evidence" value="ECO:0007669"/>
    <property type="project" value="UniProtKB-UniRule"/>
</dbReference>
<feature type="signal peptide" evidence="4">
    <location>
        <begin position="1"/>
        <end position="21"/>
    </location>
</feature>
<dbReference type="GO" id="GO:0006817">
    <property type="term" value="P:phosphate ion transport"/>
    <property type="evidence" value="ECO:0007669"/>
    <property type="project" value="UniProtKB-UniRule"/>
</dbReference>
<sequence>MLRVLLASLLSSLVLLPTVQAKQITVSGSTSVTRVMDVLAEKYNQAHPDDYIAVQGVDSTAGIILAMKGVADLGMSSRYLTEAEASDKVTIVPIAFDGLAVATNIANPVSSLTRDQLAKIYLGEITNWKEVGGHDQAIAVVTREASSGSRYSFESLLGLTKVVNDQSVSNINPKNLVVNSNGMMKTLINHNPQAIGFVSMGSIDKSIKAIKFDNVEPTQDNIATSSYKLSRPFLVVYQKDHLEARAKKFLDYVTSKEGQALIESYGYTPIKQ</sequence>
<keyword evidence="7" id="KW-1185">Reference proteome</keyword>
<comment type="function">
    <text evidence="4">Involved in the system for phosphate transport across the cytoplasmic membrane.</text>
</comment>
<dbReference type="EMBL" id="AJYK02000099">
    <property type="protein sequence ID" value="OEF23150.1"/>
    <property type="molecule type" value="Genomic_DNA"/>
</dbReference>
<proteinExistence type="inferred from homology"/>
<name>A0A1E5DZ73_9VIBR</name>
<keyword evidence="4" id="KW-0592">Phosphate transport</keyword>
<keyword evidence="3 4" id="KW-0732">Signal</keyword>
<dbReference type="InterPro" id="IPR024370">
    <property type="entry name" value="PBP_domain"/>
</dbReference>
<dbReference type="OrthoDB" id="9790048at2"/>
<dbReference type="Gene3D" id="3.40.190.10">
    <property type="entry name" value="Periplasmic binding protein-like II"/>
    <property type="match status" value="2"/>
</dbReference>
<dbReference type="Pfam" id="PF12849">
    <property type="entry name" value="PBP_like_2"/>
    <property type="match status" value="1"/>
</dbReference>
<keyword evidence="2 4" id="KW-0813">Transport</keyword>
<dbReference type="SUPFAM" id="SSF53850">
    <property type="entry name" value="Periplasmic binding protein-like II"/>
    <property type="match status" value="1"/>
</dbReference>
<dbReference type="GO" id="GO:0007155">
    <property type="term" value="P:cell adhesion"/>
    <property type="evidence" value="ECO:0007669"/>
    <property type="project" value="UniProtKB-UniRule"/>
</dbReference>
<keyword evidence="4" id="KW-0574">Periplasm</keyword>
<gene>
    <name evidence="6" type="ORF">A1QC_02785</name>
</gene>
<accession>A0A1E5DZ73</accession>
<dbReference type="eggNOG" id="COG0226">
    <property type="taxonomic scope" value="Bacteria"/>
</dbReference>
<dbReference type="GO" id="GO:0005576">
    <property type="term" value="C:extracellular region"/>
    <property type="evidence" value="ECO:0007669"/>
    <property type="project" value="UniProtKB-SubCell"/>
</dbReference>
<comment type="caution">
    <text evidence="6">The sequence shown here is derived from an EMBL/GenBank/DDBJ whole genome shotgun (WGS) entry which is preliminary data.</text>
</comment>
<dbReference type="CDD" id="cd13653">
    <property type="entry name" value="PBP2_phosphate_like_1"/>
    <property type="match status" value="1"/>
</dbReference>
<dbReference type="Proteomes" id="UP000094070">
    <property type="component" value="Unassembled WGS sequence"/>
</dbReference>
<dbReference type="STRING" id="1188252.A1QC_02785"/>
<protein>
    <recommendedName>
        <fullName evidence="4">Phosphate-binding protein</fullName>
    </recommendedName>
</protein>
<evidence type="ECO:0000256" key="2">
    <source>
        <dbReference type="ARBA" id="ARBA00022448"/>
    </source>
</evidence>
<comment type="subcellular location">
    <subcellularLocation>
        <location evidence="4">Periplasm</location>
    </subcellularLocation>
    <subcellularLocation>
        <location evidence="4">Secreted</location>
    </subcellularLocation>
</comment>
<evidence type="ECO:0000313" key="7">
    <source>
        <dbReference type="Proteomes" id="UP000094070"/>
    </source>
</evidence>
<dbReference type="NCBIfam" id="TIGR02136">
    <property type="entry name" value="ptsS_2"/>
    <property type="match status" value="1"/>
</dbReference>
<evidence type="ECO:0000256" key="1">
    <source>
        <dbReference type="ARBA" id="ARBA00008725"/>
    </source>
</evidence>
<dbReference type="AlphaFoldDB" id="A0A1E5DZ73"/>
<evidence type="ECO:0000259" key="5">
    <source>
        <dbReference type="Pfam" id="PF12849"/>
    </source>
</evidence>
<reference evidence="6 7" key="1">
    <citation type="journal article" date="2012" name="Science">
        <title>Ecological populations of bacteria act as socially cohesive units of antibiotic production and resistance.</title>
        <authorList>
            <person name="Cordero O.X."/>
            <person name="Wildschutte H."/>
            <person name="Kirkup B."/>
            <person name="Proehl S."/>
            <person name="Ngo L."/>
            <person name="Hussain F."/>
            <person name="Le Roux F."/>
            <person name="Mincer T."/>
            <person name="Polz M.F."/>
        </authorList>
    </citation>
    <scope>NUCLEOTIDE SEQUENCE [LARGE SCALE GENOMIC DNA]</scope>
    <source>
        <strain evidence="6 7">1S-45</strain>
    </source>
</reference>
<evidence type="ECO:0000313" key="6">
    <source>
        <dbReference type="EMBL" id="OEF23150.1"/>
    </source>
</evidence>